<evidence type="ECO:0000313" key="4">
    <source>
        <dbReference type="Proteomes" id="UP001341840"/>
    </source>
</evidence>
<evidence type="ECO:0000256" key="2">
    <source>
        <dbReference type="SAM" id="MobiDB-lite"/>
    </source>
</evidence>
<accession>A0ABU6TUI8</accession>
<reference evidence="3 4" key="1">
    <citation type="journal article" date="2023" name="Plants (Basel)">
        <title>Bridging the Gap: Combining Genomics and Transcriptomics Approaches to Understand Stylosanthes scabra, an Orphan Legume from the Brazilian Caatinga.</title>
        <authorList>
            <person name="Ferreira-Neto J.R.C."/>
            <person name="da Silva M.D."/>
            <person name="Binneck E."/>
            <person name="de Melo N.F."/>
            <person name="da Silva R.H."/>
            <person name="de Melo A.L.T.M."/>
            <person name="Pandolfi V."/>
            <person name="Bustamante F.O."/>
            <person name="Brasileiro-Vidal A.C."/>
            <person name="Benko-Iseppon A.M."/>
        </authorList>
    </citation>
    <scope>NUCLEOTIDE SEQUENCE [LARGE SCALE GENOMIC DNA]</scope>
    <source>
        <tissue evidence="3">Leaves</tissue>
    </source>
</reference>
<evidence type="ECO:0000256" key="1">
    <source>
        <dbReference type="SAM" id="Coils"/>
    </source>
</evidence>
<proteinExistence type="predicted"/>
<comment type="caution">
    <text evidence="3">The sequence shown here is derived from an EMBL/GenBank/DDBJ whole genome shotgun (WGS) entry which is preliminary data.</text>
</comment>
<gene>
    <name evidence="3" type="ORF">PIB30_084529</name>
</gene>
<protein>
    <recommendedName>
        <fullName evidence="5">Transposase (Putative), gypsy type</fullName>
    </recommendedName>
</protein>
<dbReference type="EMBL" id="JASCZI010091995">
    <property type="protein sequence ID" value="MED6151658.1"/>
    <property type="molecule type" value="Genomic_DNA"/>
</dbReference>
<feature type="compositionally biased region" description="Basic residues" evidence="2">
    <location>
        <begin position="261"/>
        <end position="273"/>
    </location>
</feature>
<dbReference type="PANTHER" id="PTHR31099:SF49">
    <property type="entry name" value="MYOSIN HEAVY CHAIN-LIKE PROTEIN"/>
    <property type="match status" value="1"/>
</dbReference>
<sequence>MEGCRLTNENGKPVVPIETGDPYSWVKGLFQDEESVAELGDPAVWVRKGERVGVEFIPCCSEDRVFHKTNGWEYFYMYTMVFIDIGVRLPFTQFENGVLSQLKCAPTQIHPNAWAFIRGFEVLMEFLGQEPLLEVSSYKDFKQIYVKVRSPEKDFPFYIDECLLERFPLHWYSEPVQILEMVEVDEESALVIDFLDQYVCSKGLLSLNKLLRLEKEMDSVSEYLDNTTRGLKNFFKMKVERELSASTGPNAEKGVVVNQPSKKKRPISMKRRRAEGEASGKSMVIDLTNSKCCGKDVSLEEVKSFTRNQRKLHGYVGEEDLTSVWSEHFPFSVLAEEHFQLKTDFDLIGSVDDLTRAQYMQVAEKEKELLGLKNENADLNGKLHSSEKNKAELETRVVELCRQKKAAEVSKEEHGYDMLLAGFERAKKQAEFLFPDVGFDKLDPVKVVHNGALVDDDEVDVEGGGDHDPDS</sequence>
<feature type="region of interest" description="Disordered" evidence="2">
    <location>
        <begin position="250"/>
        <end position="279"/>
    </location>
</feature>
<organism evidence="3 4">
    <name type="scientific">Stylosanthes scabra</name>
    <dbReference type="NCBI Taxonomy" id="79078"/>
    <lineage>
        <taxon>Eukaryota</taxon>
        <taxon>Viridiplantae</taxon>
        <taxon>Streptophyta</taxon>
        <taxon>Embryophyta</taxon>
        <taxon>Tracheophyta</taxon>
        <taxon>Spermatophyta</taxon>
        <taxon>Magnoliopsida</taxon>
        <taxon>eudicotyledons</taxon>
        <taxon>Gunneridae</taxon>
        <taxon>Pentapetalae</taxon>
        <taxon>rosids</taxon>
        <taxon>fabids</taxon>
        <taxon>Fabales</taxon>
        <taxon>Fabaceae</taxon>
        <taxon>Papilionoideae</taxon>
        <taxon>50 kb inversion clade</taxon>
        <taxon>dalbergioids sensu lato</taxon>
        <taxon>Dalbergieae</taxon>
        <taxon>Pterocarpus clade</taxon>
        <taxon>Stylosanthes</taxon>
    </lineage>
</organism>
<evidence type="ECO:0000313" key="3">
    <source>
        <dbReference type="EMBL" id="MED6151658.1"/>
    </source>
</evidence>
<keyword evidence="4" id="KW-1185">Reference proteome</keyword>
<name>A0ABU6TUI8_9FABA</name>
<feature type="coiled-coil region" evidence="1">
    <location>
        <begin position="362"/>
        <end position="410"/>
    </location>
</feature>
<dbReference type="PANTHER" id="PTHR31099">
    <property type="entry name" value="OS06G0165300 PROTEIN"/>
    <property type="match status" value="1"/>
</dbReference>
<evidence type="ECO:0008006" key="5">
    <source>
        <dbReference type="Google" id="ProtNLM"/>
    </source>
</evidence>
<keyword evidence="1" id="KW-0175">Coiled coil</keyword>
<dbReference type="Proteomes" id="UP001341840">
    <property type="component" value="Unassembled WGS sequence"/>
</dbReference>